<dbReference type="EMBL" id="BEZZ01000131">
    <property type="protein sequence ID" value="GCC26603.1"/>
    <property type="molecule type" value="Genomic_DNA"/>
</dbReference>
<keyword evidence="2" id="KW-1185">Reference proteome</keyword>
<comment type="caution">
    <text evidence="1">The sequence shown here is derived from an EMBL/GenBank/DDBJ whole genome shotgun (WGS) entry which is preliminary data.</text>
</comment>
<name>A0A401S897_CHIPU</name>
<organism evidence="1 2">
    <name type="scientific">Chiloscyllium punctatum</name>
    <name type="common">Brownbanded bambooshark</name>
    <name type="synonym">Hemiscyllium punctatum</name>
    <dbReference type="NCBI Taxonomy" id="137246"/>
    <lineage>
        <taxon>Eukaryota</taxon>
        <taxon>Metazoa</taxon>
        <taxon>Chordata</taxon>
        <taxon>Craniata</taxon>
        <taxon>Vertebrata</taxon>
        <taxon>Chondrichthyes</taxon>
        <taxon>Elasmobranchii</taxon>
        <taxon>Galeomorphii</taxon>
        <taxon>Galeoidea</taxon>
        <taxon>Orectolobiformes</taxon>
        <taxon>Hemiscylliidae</taxon>
        <taxon>Chiloscyllium</taxon>
    </lineage>
</organism>
<proteinExistence type="predicted"/>
<evidence type="ECO:0000313" key="1">
    <source>
        <dbReference type="EMBL" id="GCC26603.1"/>
    </source>
</evidence>
<sequence>MGLFHTVQSQHWAAGGAAFQQDTKLRIWQSGEALFEEDHGFVCTYTSFPQDSDGSWPSCLKAMKCFGRPVTVVLFGRSQPIYAQQTQCDND</sequence>
<dbReference type="Proteomes" id="UP000287033">
    <property type="component" value="Unassembled WGS sequence"/>
</dbReference>
<accession>A0A401S897</accession>
<protein>
    <submittedName>
        <fullName evidence="1">Uncharacterized protein</fullName>
    </submittedName>
</protein>
<gene>
    <name evidence="1" type="ORF">chiPu_0005021</name>
</gene>
<dbReference type="AlphaFoldDB" id="A0A401S897"/>
<reference evidence="1 2" key="1">
    <citation type="journal article" date="2018" name="Nat. Ecol. Evol.">
        <title>Shark genomes provide insights into elasmobranch evolution and the origin of vertebrates.</title>
        <authorList>
            <person name="Hara Y"/>
            <person name="Yamaguchi K"/>
            <person name="Onimaru K"/>
            <person name="Kadota M"/>
            <person name="Koyanagi M"/>
            <person name="Keeley SD"/>
            <person name="Tatsumi K"/>
            <person name="Tanaka K"/>
            <person name="Motone F"/>
            <person name="Kageyama Y"/>
            <person name="Nozu R"/>
            <person name="Adachi N"/>
            <person name="Nishimura O"/>
            <person name="Nakagawa R"/>
            <person name="Tanegashima C"/>
            <person name="Kiyatake I"/>
            <person name="Matsumoto R"/>
            <person name="Murakumo K"/>
            <person name="Nishida K"/>
            <person name="Terakita A"/>
            <person name="Kuratani S"/>
            <person name="Sato K"/>
            <person name="Hyodo S Kuraku.S."/>
        </authorList>
    </citation>
    <scope>NUCLEOTIDE SEQUENCE [LARGE SCALE GENOMIC DNA]</scope>
</reference>
<evidence type="ECO:0000313" key="2">
    <source>
        <dbReference type="Proteomes" id="UP000287033"/>
    </source>
</evidence>